<sequence length="283" mass="31209">MGSTTITMMKNNKLPSNNGGKIPIKVKLQYYGRSVLYNTVPILILLIIWEIVASMRIVHPSLFPKFTTIVKTIVEQIFLGNYFSDVAYSMYRVFIGGGLGIVAGTFLGLIVGFNRTVERWIIPVLQFIISIPGVAIFPIAVLWLGLTETSILAVLVLECGVTVVFNVWTGVKTIPEVLINAAETMGEKGFSLFRRILIPAALPTIVTGYRLGFARAWRVLVAGEMLSGIGAGLGYRVYSAQEFFDSELMLAGVLSIALLGLLIERVVFRSIEVFTVERWGVLR</sequence>
<keyword evidence="4 7" id="KW-0812">Transmembrane</keyword>
<name>A0A9X7J4U5_9FIRM</name>
<keyword evidence="5 7" id="KW-1133">Transmembrane helix</keyword>
<feature type="transmembrane region" description="Helical" evidence="7">
    <location>
        <begin position="150"/>
        <end position="171"/>
    </location>
</feature>
<evidence type="ECO:0000256" key="7">
    <source>
        <dbReference type="RuleBase" id="RU363032"/>
    </source>
</evidence>
<evidence type="ECO:0000256" key="2">
    <source>
        <dbReference type="ARBA" id="ARBA00022448"/>
    </source>
</evidence>
<comment type="similarity">
    <text evidence="7">Belongs to the binding-protein-dependent transport system permease family.</text>
</comment>
<protein>
    <submittedName>
        <fullName evidence="9">Aliphatic sulfonates transport permease protein SsuC</fullName>
    </submittedName>
</protein>
<evidence type="ECO:0000256" key="1">
    <source>
        <dbReference type="ARBA" id="ARBA00004651"/>
    </source>
</evidence>
<dbReference type="PANTHER" id="PTHR30151:SF0">
    <property type="entry name" value="ABC TRANSPORTER PERMEASE PROTEIN MJ0413-RELATED"/>
    <property type="match status" value="1"/>
</dbReference>
<dbReference type="Proteomes" id="UP000239430">
    <property type="component" value="Unassembled WGS sequence"/>
</dbReference>
<feature type="transmembrane region" description="Helical" evidence="7">
    <location>
        <begin position="91"/>
        <end position="113"/>
    </location>
</feature>
<keyword evidence="10" id="KW-1185">Reference proteome</keyword>
<dbReference type="InterPro" id="IPR035906">
    <property type="entry name" value="MetI-like_sf"/>
</dbReference>
<dbReference type="InterPro" id="IPR000515">
    <property type="entry name" value="MetI-like"/>
</dbReference>
<proteinExistence type="inferred from homology"/>
<evidence type="ECO:0000256" key="4">
    <source>
        <dbReference type="ARBA" id="ARBA00022692"/>
    </source>
</evidence>
<dbReference type="GO" id="GO:0055085">
    <property type="term" value="P:transmembrane transport"/>
    <property type="evidence" value="ECO:0007669"/>
    <property type="project" value="InterPro"/>
</dbReference>
<keyword evidence="2 7" id="KW-0813">Transport</keyword>
<evidence type="ECO:0000313" key="10">
    <source>
        <dbReference type="Proteomes" id="UP000239430"/>
    </source>
</evidence>
<reference evidence="9 10" key="1">
    <citation type="submission" date="2018-03" db="EMBL/GenBank/DDBJ databases">
        <title>Genome sequence of Moorella stamsii DSM 26217.</title>
        <authorList>
            <person name="Poehlein A."/>
            <person name="Daniel R."/>
        </authorList>
    </citation>
    <scope>NUCLEOTIDE SEQUENCE [LARGE SCALE GENOMIC DNA]</scope>
    <source>
        <strain evidence="10">DSM 26217</strain>
    </source>
</reference>
<dbReference type="Gene3D" id="1.10.3720.10">
    <property type="entry name" value="MetI-like"/>
    <property type="match status" value="1"/>
</dbReference>
<keyword evidence="6 7" id="KW-0472">Membrane</keyword>
<dbReference type="RefSeq" id="WP_054936050.1">
    <property type="nucleotide sequence ID" value="NZ_PVXL01000020.1"/>
</dbReference>
<keyword evidence="3" id="KW-1003">Cell membrane</keyword>
<accession>A0A9X7J4U5</accession>
<dbReference type="GO" id="GO:0005886">
    <property type="term" value="C:plasma membrane"/>
    <property type="evidence" value="ECO:0007669"/>
    <property type="project" value="UniProtKB-SubCell"/>
</dbReference>
<evidence type="ECO:0000256" key="5">
    <source>
        <dbReference type="ARBA" id="ARBA00022989"/>
    </source>
</evidence>
<dbReference type="AlphaFoldDB" id="A0A9X7J4U5"/>
<dbReference type="PROSITE" id="PS50928">
    <property type="entry name" value="ABC_TM1"/>
    <property type="match status" value="1"/>
</dbReference>
<feature type="transmembrane region" description="Helical" evidence="7">
    <location>
        <begin position="120"/>
        <end position="144"/>
    </location>
</feature>
<feature type="transmembrane region" description="Helical" evidence="7">
    <location>
        <begin position="217"/>
        <end position="238"/>
    </location>
</feature>
<dbReference type="CDD" id="cd06261">
    <property type="entry name" value="TM_PBP2"/>
    <property type="match status" value="1"/>
</dbReference>
<evidence type="ECO:0000313" key="9">
    <source>
        <dbReference type="EMBL" id="PRR76663.1"/>
    </source>
</evidence>
<evidence type="ECO:0000256" key="3">
    <source>
        <dbReference type="ARBA" id="ARBA00022475"/>
    </source>
</evidence>
<comment type="subcellular location">
    <subcellularLocation>
        <location evidence="1 7">Cell membrane</location>
        <topology evidence="1 7">Multi-pass membrane protein</topology>
    </subcellularLocation>
</comment>
<feature type="transmembrane region" description="Helical" evidence="7">
    <location>
        <begin position="35"/>
        <end position="58"/>
    </location>
</feature>
<feature type="domain" description="ABC transmembrane type-1" evidence="8">
    <location>
        <begin position="86"/>
        <end position="267"/>
    </location>
</feature>
<evidence type="ECO:0000256" key="6">
    <source>
        <dbReference type="ARBA" id="ARBA00023136"/>
    </source>
</evidence>
<feature type="transmembrane region" description="Helical" evidence="7">
    <location>
        <begin position="250"/>
        <end position="268"/>
    </location>
</feature>
<gene>
    <name evidence="9" type="primary">ssuC_1</name>
    <name evidence="9" type="ORF">MOST_04320</name>
</gene>
<evidence type="ECO:0000259" key="8">
    <source>
        <dbReference type="PROSITE" id="PS50928"/>
    </source>
</evidence>
<dbReference type="EMBL" id="PVXL01000020">
    <property type="protein sequence ID" value="PRR76663.1"/>
    <property type="molecule type" value="Genomic_DNA"/>
</dbReference>
<dbReference type="PANTHER" id="PTHR30151">
    <property type="entry name" value="ALKANE SULFONATE ABC TRANSPORTER-RELATED, MEMBRANE SUBUNIT"/>
    <property type="match status" value="1"/>
</dbReference>
<dbReference type="SUPFAM" id="SSF161098">
    <property type="entry name" value="MetI-like"/>
    <property type="match status" value="1"/>
</dbReference>
<comment type="caution">
    <text evidence="9">The sequence shown here is derived from an EMBL/GenBank/DDBJ whole genome shotgun (WGS) entry which is preliminary data.</text>
</comment>
<dbReference type="Pfam" id="PF00528">
    <property type="entry name" value="BPD_transp_1"/>
    <property type="match status" value="1"/>
</dbReference>
<organism evidence="9 10">
    <name type="scientific">Neomoorella stamsii</name>
    <dbReference type="NCBI Taxonomy" id="1266720"/>
    <lineage>
        <taxon>Bacteria</taxon>
        <taxon>Bacillati</taxon>
        <taxon>Bacillota</taxon>
        <taxon>Clostridia</taxon>
        <taxon>Neomoorellales</taxon>
        <taxon>Neomoorellaceae</taxon>
        <taxon>Neomoorella</taxon>
    </lineage>
</organism>